<evidence type="ECO:0000313" key="2">
    <source>
        <dbReference type="Proteomes" id="UP000276215"/>
    </source>
</evidence>
<dbReference type="AlphaFoldDB" id="A0A3N4IY76"/>
<dbReference type="Proteomes" id="UP000276215">
    <property type="component" value="Unassembled WGS sequence"/>
</dbReference>
<name>A0A3N4IY76_9PEZI</name>
<dbReference type="EMBL" id="ML120504">
    <property type="protein sequence ID" value="RPA91132.1"/>
    <property type="molecule type" value="Genomic_DNA"/>
</dbReference>
<keyword evidence="2" id="KW-1185">Reference proteome</keyword>
<accession>A0A3N4IY76</accession>
<protein>
    <submittedName>
        <fullName evidence="1">Uncharacterized protein</fullName>
    </submittedName>
</protein>
<gene>
    <name evidence="1" type="ORF">L873DRAFT_1819974</name>
</gene>
<proteinExistence type="predicted"/>
<sequence>MKSELQKMVVEMMAKAAVPAITKASRLWGIYAQLALWRKSLDMLSVHKRRRGEYSIVARHH</sequence>
<evidence type="ECO:0000313" key="1">
    <source>
        <dbReference type="EMBL" id="RPA91132.1"/>
    </source>
</evidence>
<reference evidence="1 2" key="1">
    <citation type="journal article" date="2018" name="Nat. Ecol. Evol.">
        <title>Pezizomycetes genomes reveal the molecular basis of ectomycorrhizal truffle lifestyle.</title>
        <authorList>
            <person name="Murat C."/>
            <person name="Payen T."/>
            <person name="Noel B."/>
            <person name="Kuo A."/>
            <person name="Morin E."/>
            <person name="Chen J."/>
            <person name="Kohler A."/>
            <person name="Krizsan K."/>
            <person name="Balestrini R."/>
            <person name="Da Silva C."/>
            <person name="Montanini B."/>
            <person name="Hainaut M."/>
            <person name="Levati E."/>
            <person name="Barry K.W."/>
            <person name="Belfiori B."/>
            <person name="Cichocki N."/>
            <person name="Clum A."/>
            <person name="Dockter R.B."/>
            <person name="Fauchery L."/>
            <person name="Guy J."/>
            <person name="Iotti M."/>
            <person name="Le Tacon F."/>
            <person name="Lindquist E.A."/>
            <person name="Lipzen A."/>
            <person name="Malagnac F."/>
            <person name="Mello A."/>
            <person name="Molinier V."/>
            <person name="Miyauchi S."/>
            <person name="Poulain J."/>
            <person name="Riccioni C."/>
            <person name="Rubini A."/>
            <person name="Sitrit Y."/>
            <person name="Splivallo R."/>
            <person name="Traeger S."/>
            <person name="Wang M."/>
            <person name="Zifcakova L."/>
            <person name="Wipf D."/>
            <person name="Zambonelli A."/>
            <person name="Paolocci F."/>
            <person name="Nowrousian M."/>
            <person name="Ottonello S."/>
            <person name="Baldrian P."/>
            <person name="Spatafora J.W."/>
            <person name="Henrissat B."/>
            <person name="Nagy L.G."/>
            <person name="Aury J.M."/>
            <person name="Wincker P."/>
            <person name="Grigoriev I.V."/>
            <person name="Bonfante P."/>
            <person name="Martin F.M."/>
        </authorList>
    </citation>
    <scope>NUCLEOTIDE SEQUENCE [LARGE SCALE GENOMIC DNA]</scope>
    <source>
        <strain evidence="1 2">120613-1</strain>
    </source>
</reference>
<organism evidence="1 2">
    <name type="scientific">Choiromyces venosus 120613-1</name>
    <dbReference type="NCBI Taxonomy" id="1336337"/>
    <lineage>
        <taxon>Eukaryota</taxon>
        <taxon>Fungi</taxon>
        <taxon>Dikarya</taxon>
        <taxon>Ascomycota</taxon>
        <taxon>Pezizomycotina</taxon>
        <taxon>Pezizomycetes</taxon>
        <taxon>Pezizales</taxon>
        <taxon>Tuberaceae</taxon>
        <taxon>Choiromyces</taxon>
    </lineage>
</organism>